<organism evidence="1 2">
    <name type="scientific">Anoxybacterium hadale</name>
    <dbReference type="NCBI Taxonomy" id="3408580"/>
    <lineage>
        <taxon>Bacteria</taxon>
        <taxon>Bacillati</taxon>
        <taxon>Bacillota</taxon>
        <taxon>Clostridia</taxon>
        <taxon>Peptostreptococcales</taxon>
        <taxon>Anaerovoracaceae</taxon>
        <taxon>Anoxybacterium</taxon>
    </lineage>
</organism>
<dbReference type="EMBL" id="CP042469">
    <property type="protein sequence ID" value="QOX66024.1"/>
    <property type="molecule type" value="Genomic_DNA"/>
</dbReference>
<protein>
    <submittedName>
        <fullName evidence="1">Transaldolase</fullName>
    </submittedName>
</protein>
<gene>
    <name evidence="1" type="ORF">FRZ06_19890</name>
</gene>
<sequence length="343" mass="38720">MTQKFPMTKYWNDSCSIKELTYAIERGAVGATTNPVIVKGVLEKELDSYRDYIAQLVKDNPTKSEDEIAWIVIEKMAIDGAKLLEPMFDPKTGTGRLSIQTNTKYFNNAEKLVEQAVYFNTLAPNMQVKAPTTAAGIKAFEEMTYQGVSINATVSFSATQAIAVGEAVERGLARREAEGLDNSEINPVCTIMVGRLDDWLREVADKKDICVDPCAFFYAGIACVKKAYKVYNERGYKTKMLSAAYRTPLQWLEFIGGDMLMTIPYKNQVPFNGSDFEIEARMDKEVDPYYIKELRKLPDFIKAYDEMSVEDFDTFGPVVKTLTQFAGGYDDLVKIIRAFMIKY</sequence>
<name>A0ACD1AIE3_9FIRM</name>
<keyword evidence="2" id="KW-1185">Reference proteome</keyword>
<proteinExistence type="predicted"/>
<evidence type="ECO:0000313" key="2">
    <source>
        <dbReference type="Proteomes" id="UP000594014"/>
    </source>
</evidence>
<evidence type="ECO:0000313" key="1">
    <source>
        <dbReference type="EMBL" id="QOX66024.1"/>
    </source>
</evidence>
<dbReference type="Proteomes" id="UP000594014">
    <property type="component" value="Chromosome"/>
</dbReference>
<reference evidence="1" key="1">
    <citation type="submission" date="2019-08" db="EMBL/GenBank/DDBJ databases">
        <title>Genome sequence of Clostridiales bacterium MT110.</title>
        <authorList>
            <person name="Cao J."/>
        </authorList>
    </citation>
    <scope>NUCLEOTIDE SEQUENCE</scope>
    <source>
        <strain evidence="1">MT110</strain>
    </source>
</reference>
<accession>A0ACD1AIE3</accession>